<reference evidence="1" key="1">
    <citation type="submission" date="2021-04" db="EMBL/GenBank/DDBJ databases">
        <authorList>
            <person name="Zhang D.-C."/>
        </authorList>
    </citation>
    <scope>NUCLEOTIDE SEQUENCE</scope>
    <source>
        <strain evidence="1">CGMCC 1.15697</strain>
    </source>
</reference>
<dbReference type="RefSeq" id="WP_210681008.1">
    <property type="nucleotide sequence ID" value="NZ_JAGMWN010000002.1"/>
</dbReference>
<keyword evidence="2" id="KW-1185">Reference proteome</keyword>
<sequence>MLLRSGRFLCFDCRGPYHDLKQRNAEEDDKTMVDDGFKRQSPSRGMLFDLSTLNLGIFFKEVSYSDEQDEVFVSTRVYFPYNDEDVGQGGESTSAEPETIIRVLAKRGAIKDTSALSTHDQRVLEVLSQLPTFDPFLLLSQRREMEGDRKISAKYFDITEDDWVMIRRPVMEKISLLVSKANRDHEVDVFEQYMGGEDEDDETRRLMTSAVIDSIWRGEATQGCRQLIRSFKLDEDKTTEILFAWKGINYYEFQYKKYQQQFYDFFKWLGGAGSMPKDHKTLQSSQIDRFEYRRERARKLIRATHATVMQIIADYNSSFERLVDEDSPREFQLFLSNAPKNFLTVGLAIGVLAHTTTAWVQMTQSGKKPSVKSTELEPFYDFIIAVNGQDFYVAR</sequence>
<comment type="caution">
    <text evidence="1">The sequence shown here is derived from an EMBL/GenBank/DDBJ whole genome shotgun (WGS) entry which is preliminary data.</text>
</comment>
<proteinExistence type="predicted"/>
<organism evidence="1 2">
    <name type="scientific">Marivibrio halodurans</name>
    <dbReference type="NCBI Taxonomy" id="2039722"/>
    <lineage>
        <taxon>Bacteria</taxon>
        <taxon>Pseudomonadati</taxon>
        <taxon>Pseudomonadota</taxon>
        <taxon>Alphaproteobacteria</taxon>
        <taxon>Rhodospirillales</taxon>
        <taxon>Rhodospirillaceae</taxon>
        <taxon>Marivibrio</taxon>
    </lineage>
</organism>
<dbReference type="AlphaFoldDB" id="A0A8J7SHI3"/>
<evidence type="ECO:0000313" key="1">
    <source>
        <dbReference type="EMBL" id="MBP5856433.1"/>
    </source>
</evidence>
<protein>
    <submittedName>
        <fullName evidence="1">Uncharacterized protein</fullName>
    </submittedName>
</protein>
<gene>
    <name evidence="1" type="ORF">KAJ83_05400</name>
</gene>
<evidence type="ECO:0000313" key="2">
    <source>
        <dbReference type="Proteomes" id="UP000672602"/>
    </source>
</evidence>
<dbReference type="Proteomes" id="UP000672602">
    <property type="component" value="Unassembled WGS sequence"/>
</dbReference>
<accession>A0A8J7SHI3</accession>
<name>A0A8J7SHI3_9PROT</name>
<dbReference type="EMBL" id="JAGMWN010000002">
    <property type="protein sequence ID" value="MBP5856433.1"/>
    <property type="molecule type" value="Genomic_DNA"/>
</dbReference>